<sequence>MPVSDPGQADVSLLAVAFAAGVGLFLGGVANTVLGRARPWARAAGSAVACSGAAVGVWAAAGSAASAAAGGGFAAVGLALAAPRRPGARWAVAGAAGLVLAVGAVVWHGAAEDADDDQAQAELLAAAQRPPTRPAPVPVFTDRGTRVGAWQATRPRSRAELAALEVRPADTPAVAPTAIRSYPADDRSNCHGWVFTRGRYWVSETDVDVILAENGYRAVPDPRPSDLAIYRADGVVTHTAVVRYVSPGMPVLVEGKWGPGPVYLHAADESGYGTDITYYRADRTGHVLAGLDSHPSADAPVGGQ</sequence>
<dbReference type="OrthoDB" id="285356at2"/>
<dbReference type="RefSeq" id="WP_145244106.1">
    <property type="nucleotide sequence ID" value="NZ_CP036273.1"/>
</dbReference>
<keyword evidence="1" id="KW-0812">Transmembrane</keyword>
<dbReference type="Proteomes" id="UP000319576">
    <property type="component" value="Chromosome"/>
</dbReference>
<reference evidence="2 3" key="1">
    <citation type="submission" date="2019-02" db="EMBL/GenBank/DDBJ databases">
        <title>Deep-cultivation of Planctomycetes and their phenomic and genomic characterization uncovers novel biology.</title>
        <authorList>
            <person name="Wiegand S."/>
            <person name="Jogler M."/>
            <person name="Boedeker C."/>
            <person name="Pinto D."/>
            <person name="Vollmers J."/>
            <person name="Rivas-Marin E."/>
            <person name="Kohn T."/>
            <person name="Peeters S.H."/>
            <person name="Heuer A."/>
            <person name="Rast P."/>
            <person name="Oberbeckmann S."/>
            <person name="Bunk B."/>
            <person name="Jeske O."/>
            <person name="Meyerdierks A."/>
            <person name="Storesund J.E."/>
            <person name="Kallscheuer N."/>
            <person name="Luecker S."/>
            <person name="Lage O.M."/>
            <person name="Pohl T."/>
            <person name="Merkel B.J."/>
            <person name="Hornburger P."/>
            <person name="Mueller R.-W."/>
            <person name="Bruemmer F."/>
            <person name="Labrenz M."/>
            <person name="Spormann A.M."/>
            <person name="Op den Camp H."/>
            <person name="Overmann J."/>
            <person name="Amann R."/>
            <person name="Jetten M.S.M."/>
            <person name="Mascher T."/>
            <person name="Medema M.H."/>
            <person name="Devos D.P."/>
            <person name="Kaster A.-K."/>
            <person name="Ovreas L."/>
            <person name="Rohde M."/>
            <person name="Galperin M.Y."/>
            <person name="Jogler C."/>
        </authorList>
    </citation>
    <scope>NUCLEOTIDE SEQUENCE [LARGE SCALE GENOMIC DNA]</scope>
    <source>
        <strain evidence="2 3">ETA_A1</strain>
    </source>
</reference>
<accession>A0A517Y2E1</accession>
<protein>
    <submittedName>
        <fullName evidence="2">Uncharacterized protein</fullName>
    </submittedName>
</protein>
<feature type="transmembrane region" description="Helical" evidence="1">
    <location>
        <begin position="90"/>
        <end position="110"/>
    </location>
</feature>
<keyword evidence="1" id="KW-0472">Membrane</keyword>
<evidence type="ECO:0000313" key="3">
    <source>
        <dbReference type="Proteomes" id="UP000319576"/>
    </source>
</evidence>
<feature type="transmembrane region" description="Helical" evidence="1">
    <location>
        <begin position="12"/>
        <end position="33"/>
    </location>
</feature>
<dbReference type="AlphaFoldDB" id="A0A517Y2E1"/>
<organism evidence="2 3">
    <name type="scientific">Urbifossiella limnaea</name>
    <dbReference type="NCBI Taxonomy" id="2528023"/>
    <lineage>
        <taxon>Bacteria</taxon>
        <taxon>Pseudomonadati</taxon>
        <taxon>Planctomycetota</taxon>
        <taxon>Planctomycetia</taxon>
        <taxon>Gemmatales</taxon>
        <taxon>Gemmataceae</taxon>
        <taxon>Urbifossiella</taxon>
    </lineage>
</organism>
<dbReference type="EMBL" id="CP036273">
    <property type="protein sequence ID" value="QDU23894.1"/>
    <property type="molecule type" value="Genomic_DNA"/>
</dbReference>
<dbReference type="KEGG" id="uli:ETAA1_59040"/>
<keyword evidence="3" id="KW-1185">Reference proteome</keyword>
<evidence type="ECO:0000313" key="2">
    <source>
        <dbReference type="EMBL" id="QDU23894.1"/>
    </source>
</evidence>
<proteinExistence type="predicted"/>
<evidence type="ECO:0000256" key="1">
    <source>
        <dbReference type="SAM" id="Phobius"/>
    </source>
</evidence>
<keyword evidence="1" id="KW-1133">Transmembrane helix</keyword>
<gene>
    <name evidence="2" type="ORF">ETAA1_59040</name>
</gene>
<name>A0A517Y2E1_9BACT</name>
<feature type="transmembrane region" description="Helical" evidence="1">
    <location>
        <begin position="65"/>
        <end position="83"/>
    </location>
</feature>